<proteinExistence type="predicted"/>
<sequence length="173" mass="18624">MIGISSSPFATCPTLTTSRCHFAATASGRHSPPPLLWLDGGSNRRQSIFRCRSNGRNSASPSGDNDSKVVLDAFFLGKAFAEALNERVGSALGEVLSVFGQWQAEQQKQVHDFQEEVIERANKAKKKAAMEALDAQSIISKSLIKPPTSDAPVTRPSNVGPTTENPLSEILKD</sequence>
<dbReference type="Pfam" id="PF20711">
    <property type="entry name" value="DUF6825"/>
    <property type="match status" value="1"/>
</dbReference>
<reference evidence="2 3" key="2">
    <citation type="journal article" date="2017" name="Nature">
        <title>The Apostasia genome and the evolution of orchids.</title>
        <authorList>
            <person name="Zhang G.Q."/>
            <person name="Liu K.W."/>
            <person name="Li Z."/>
            <person name="Lohaus R."/>
            <person name="Hsiao Y.Y."/>
            <person name="Niu S.C."/>
            <person name="Wang J.Y."/>
            <person name="Lin Y.C."/>
            <person name="Xu Q."/>
            <person name="Chen L.J."/>
            <person name="Yoshida K."/>
            <person name="Fujiwara S."/>
            <person name="Wang Z.W."/>
            <person name="Zhang Y.Q."/>
            <person name="Mitsuda N."/>
            <person name="Wang M."/>
            <person name="Liu G.H."/>
            <person name="Pecoraro L."/>
            <person name="Huang H.X."/>
            <person name="Xiao X.J."/>
            <person name="Lin M."/>
            <person name="Wu X.Y."/>
            <person name="Wu W.L."/>
            <person name="Chen Y.Y."/>
            <person name="Chang S.B."/>
            <person name="Sakamoto S."/>
            <person name="Ohme-Takagi M."/>
            <person name="Yagi M."/>
            <person name="Zeng S.J."/>
            <person name="Shen C.Y."/>
            <person name="Yeh C.M."/>
            <person name="Luo Y.B."/>
            <person name="Tsai W.C."/>
            <person name="Van de Peer Y."/>
            <person name="Liu Z.J."/>
        </authorList>
    </citation>
    <scope>NUCLEOTIDE SEQUENCE [LARGE SCALE GENOMIC DNA]</scope>
    <source>
        <tissue evidence="2">The whole plant</tissue>
    </source>
</reference>
<reference evidence="2 3" key="1">
    <citation type="journal article" date="2016" name="Sci. Rep.">
        <title>The Dendrobium catenatum Lindl. genome sequence provides insights into polysaccharide synthase, floral development and adaptive evolution.</title>
        <authorList>
            <person name="Zhang G.Q."/>
            <person name="Xu Q."/>
            <person name="Bian C."/>
            <person name="Tsai W.C."/>
            <person name="Yeh C.M."/>
            <person name="Liu K.W."/>
            <person name="Yoshida K."/>
            <person name="Zhang L.S."/>
            <person name="Chang S.B."/>
            <person name="Chen F."/>
            <person name="Shi Y."/>
            <person name="Su Y.Y."/>
            <person name="Zhang Y.Q."/>
            <person name="Chen L.J."/>
            <person name="Yin Y."/>
            <person name="Lin M."/>
            <person name="Huang H."/>
            <person name="Deng H."/>
            <person name="Wang Z.W."/>
            <person name="Zhu S.L."/>
            <person name="Zhao X."/>
            <person name="Deng C."/>
            <person name="Niu S.C."/>
            <person name="Huang J."/>
            <person name="Wang M."/>
            <person name="Liu G.H."/>
            <person name="Yang H.J."/>
            <person name="Xiao X.J."/>
            <person name="Hsiao Y.Y."/>
            <person name="Wu W.L."/>
            <person name="Chen Y.Y."/>
            <person name="Mitsuda N."/>
            <person name="Ohme-Takagi M."/>
            <person name="Luo Y.B."/>
            <person name="Van de Peer Y."/>
            <person name="Liu Z.J."/>
        </authorList>
    </citation>
    <scope>NUCLEOTIDE SEQUENCE [LARGE SCALE GENOMIC DNA]</scope>
    <source>
        <tissue evidence="2">The whole plant</tissue>
    </source>
</reference>
<dbReference type="GO" id="GO:0010027">
    <property type="term" value="P:thylakoid membrane organization"/>
    <property type="evidence" value="ECO:0007669"/>
    <property type="project" value="InterPro"/>
</dbReference>
<keyword evidence="3" id="KW-1185">Reference proteome</keyword>
<dbReference type="PANTHER" id="PTHR35745:SF1">
    <property type="entry name" value="OS04G0513000 PROTEIN"/>
    <property type="match status" value="1"/>
</dbReference>
<dbReference type="PANTHER" id="PTHR35745">
    <property type="entry name" value="BNACNNG14650D PROTEIN"/>
    <property type="match status" value="1"/>
</dbReference>
<evidence type="ECO:0000313" key="2">
    <source>
        <dbReference type="EMBL" id="PKU72531.1"/>
    </source>
</evidence>
<dbReference type="EMBL" id="KZ502819">
    <property type="protein sequence ID" value="PKU72531.1"/>
    <property type="molecule type" value="Genomic_DNA"/>
</dbReference>
<name>A0A2I0WA47_9ASPA</name>
<protein>
    <submittedName>
        <fullName evidence="2">Uncharacterized protein</fullName>
    </submittedName>
</protein>
<dbReference type="AlphaFoldDB" id="A0A2I0WA47"/>
<gene>
    <name evidence="2" type="ORF">MA16_Dca008587</name>
</gene>
<evidence type="ECO:0000313" key="3">
    <source>
        <dbReference type="Proteomes" id="UP000233837"/>
    </source>
</evidence>
<evidence type="ECO:0000256" key="1">
    <source>
        <dbReference type="SAM" id="MobiDB-lite"/>
    </source>
</evidence>
<dbReference type="GO" id="GO:0009535">
    <property type="term" value="C:chloroplast thylakoid membrane"/>
    <property type="evidence" value="ECO:0007669"/>
    <property type="project" value="TreeGrafter"/>
</dbReference>
<dbReference type="Proteomes" id="UP000233837">
    <property type="component" value="Unassembled WGS sequence"/>
</dbReference>
<dbReference type="STRING" id="906689.A0A2I0WA47"/>
<dbReference type="InterPro" id="IPR040003">
    <property type="entry name" value="PG18-like"/>
</dbReference>
<dbReference type="OrthoDB" id="532061at2759"/>
<organism evidence="2 3">
    <name type="scientific">Dendrobium catenatum</name>
    <dbReference type="NCBI Taxonomy" id="906689"/>
    <lineage>
        <taxon>Eukaryota</taxon>
        <taxon>Viridiplantae</taxon>
        <taxon>Streptophyta</taxon>
        <taxon>Embryophyta</taxon>
        <taxon>Tracheophyta</taxon>
        <taxon>Spermatophyta</taxon>
        <taxon>Magnoliopsida</taxon>
        <taxon>Liliopsida</taxon>
        <taxon>Asparagales</taxon>
        <taxon>Orchidaceae</taxon>
        <taxon>Epidendroideae</taxon>
        <taxon>Malaxideae</taxon>
        <taxon>Dendrobiinae</taxon>
        <taxon>Dendrobium</taxon>
    </lineage>
</organism>
<feature type="region of interest" description="Disordered" evidence="1">
    <location>
        <begin position="141"/>
        <end position="173"/>
    </location>
</feature>
<accession>A0A2I0WA47</accession>
<feature type="compositionally biased region" description="Polar residues" evidence="1">
    <location>
        <begin position="155"/>
        <end position="166"/>
    </location>
</feature>